<organism evidence="7 8">
    <name type="scientific">Bacillus thuringiensis</name>
    <dbReference type="NCBI Taxonomy" id="1428"/>
    <lineage>
        <taxon>Bacteria</taxon>
        <taxon>Bacillati</taxon>
        <taxon>Bacillota</taxon>
        <taxon>Bacilli</taxon>
        <taxon>Bacillales</taxon>
        <taxon>Bacillaceae</taxon>
        <taxon>Bacillus</taxon>
        <taxon>Bacillus cereus group</taxon>
    </lineage>
</organism>
<keyword evidence="3" id="KW-0554">One-carbon metabolism</keyword>
<evidence type="ECO:0000313" key="8">
    <source>
        <dbReference type="Proteomes" id="UP000224003"/>
    </source>
</evidence>
<dbReference type="RefSeq" id="WP_098516271.1">
    <property type="nucleotide sequence ID" value="NZ_NUVX01000023.1"/>
</dbReference>
<dbReference type="GO" id="GO:0006730">
    <property type="term" value="P:one-carbon metabolic process"/>
    <property type="evidence" value="ECO:0007669"/>
    <property type="project" value="UniProtKB-KW"/>
</dbReference>
<dbReference type="InterPro" id="IPR015421">
    <property type="entry name" value="PyrdxlP-dep_Trfase_major"/>
</dbReference>
<evidence type="ECO:0000313" key="7">
    <source>
        <dbReference type="EMBL" id="PFJ39474.1"/>
    </source>
</evidence>
<name>A0A9X6WP30_BACTU</name>
<proteinExistence type="inferred from homology"/>
<dbReference type="EMBL" id="NUVX01000023">
    <property type="protein sequence ID" value="PFJ39474.1"/>
    <property type="molecule type" value="Genomic_DNA"/>
</dbReference>
<dbReference type="GO" id="GO:0005737">
    <property type="term" value="C:cytoplasm"/>
    <property type="evidence" value="ECO:0007669"/>
    <property type="project" value="TreeGrafter"/>
</dbReference>
<evidence type="ECO:0000259" key="6">
    <source>
        <dbReference type="Pfam" id="PF00464"/>
    </source>
</evidence>
<dbReference type="PANTHER" id="PTHR11680">
    <property type="entry name" value="SERINE HYDROXYMETHYLTRANSFERASE"/>
    <property type="match status" value="1"/>
</dbReference>
<dbReference type="GO" id="GO:0030170">
    <property type="term" value="F:pyridoxal phosphate binding"/>
    <property type="evidence" value="ECO:0007669"/>
    <property type="project" value="TreeGrafter"/>
</dbReference>
<protein>
    <recommendedName>
        <fullName evidence="6">Serine hydroxymethyltransferase-like domain-containing protein</fullName>
    </recommendedName>
</protein>
<comment type="similarity">
    <text evidence="2">Belongs to the SHMT family.</text>
</comment>
<evidence type="ECO:0000256" key="3">
    <source>
        <dbReference type="ARBA" id="ARBA00022563"/>
    </source>
</evidence>
<dbReference type="Gene3D" id="3.40.640.10">
    <property type="entry name" value="Type I PLP-dependent aspartate aminotransferase-like (Major domain)"/>
    <property type="match status" value="1"/>
</dbReference>
<dbReference type="GO" id="GO:0019264">
    <property type="term" value="P:glycine biosynthetic process from serine"/>
    <property type="evidence" value="ECO:0007669"/>
    <property type="project" value="TreeGrafter"/>
</dbReference>
<keyword evidence="4" id="KW-0028">Amino-acid biosynthesis</keyword>
<evidence type="ECO:0000256" key="5">
    <source>
        <dbReference type="ARBA" id="ARBA00022898"/>
    </source>
</evidence>
<accession>A0A9X6WP30</accession>
<dbReference type="InterPro" id="IPR015422">
    <property type="entry name" value="PyrdxlP-dep_Trfase_small"/>
</dbReference>
<dbReference type="Proteomes" id="UP000224003">
    <property type="component" value="Unassembled WGS sequence"/>
</dbReference>
<dbReference type="Pfam" id="PF00464">
    <property type="entry name" value="SHMT"/>
    <property type="match status" value="1"/>
</dbReference>
<dbReference type="AlphaFoldDB" id="A0A9X6WP30"/>
<keyword evidence="5" id="KW-0663">Pyridoxal phosphate</keyword>
<comment type="cofactor">
    <cofactor evidence="1">
        <name>pyridoxal 5'-phosphate</name>
        <dbReference type="ChEBI" id="CHEBI:597326"/>
    </cofactor>
</comment>
<dbReference type="GO" id="GO:0004372">
    <property type="term" value="F:glycine hydroxymethyltransferase activity"/>
    <property type="evidence" value="ECO:0007669"/>
    <property type="project" value="TreeGrafter"/>
</dbReference>
<evidence type="ECO:0000256" key="1">
    <source>
        <dbReference type="ARBA" id="ARBA00001933"/>
    </source>
</evidence>
<dbReference type="GO" id="GO:0046653">
    <property type="term" value="P:tetrahydrofolate metabolic process"/>
    <property type="evidence" value="ECO:0007669"/>
    <property type="project" value="TreeGrafter"/>
</dbReference>
<dbReference type="Gene3D" id="3.90.1150.10">
    <property type="entry name" value="Aspartate Aminotransferase, domain 1"/>
    <property type="match status" value="1"/>
</dbReference>
<dbReference type="PANTHER" id="PTHR11680:SF35">
    <property type="entry name" value="SERINE HYDROXYMETHYLTRANSFERASE 1"/>
    <property type="match status" value="1"/>
</dbReference>
<evidence type="ECO:0000256" key="2">
    <source>
        <dbReference type="ARBA" id="ARBA00006376"/>
    </source>
</evidence>
<gene>
    <name evidence="7" type="ORF">COJ15_14365</name>
</gene>
<dbReference type="SUPFAM" id="SSF53383">
    <property type="entry name" value="PLP-dependent transferases"/>
    <property type="match status" value="1"/>
</dbReference>
<dbReference type="InterPro" id="IPR015424">
    <property type="entry name" value="PyrdxlP-dep_Trfase"/>
</dbReference>
<feature type="domain" description="Serine hydroxymethyltransferase-like" evidence="6">
    <location>
        <begin position="14"/>
        <end position="378"/>
    </location>
</feature>
<evidence type="ECO:0000256" key="4">
    <source>
        <dbReference type="ARBA" id="ARBA00022605"/>
    </source>
</evidence>
<reference evidence="7 8" key="1">
    <citation type="submission" date="2017-09" db="EMBL/GenBank/DDBJ databases">
        <title>Large-scale bioinformatics analysis of Bacillus genomes uncovers conserved roles of natural products in bacterial physiology.</title>
        <authorList>
            <consortium name="Agbiome Team Llc"/>
            <person name="Bleich R.M."/>
            <person name="Grubbs K.J."/>
            <person name="Santa Maria K.C."/>
            <person name="Allen S.E."/>
            <person name="Farag S."/>
            <person name="Shank E.A."/>
            <person name="Bowers A."/>
        </authorList>
    </citation>
    <scope>NUCLEOTIDE SEQUENCE [LARGE SCALE GENOMIC DNA]</scope>
    <source>
        <strain evidence="7 8">AFS085496</strain>
    </source>
</reference>
<comment type="caution">
    <text evidence="7">The sequence shown here is derived from an EMBL/GenBank/DDBJ whole genome shotgun (WGS) entry which is preliminary data.</text>
</comment>
<dbReference type="InterPro" id="IPR049943">
    <property type="entry name" value="Ser_HO-MeTrfase-like"/>
</dbReference>
<dbReference type="InterPro" id="IPR039429">
    <property type="entry name" value="SHMT-like_dom"/>
</dbReference>
<sequence length="438" mass="48849">MKLSQALDLLIYNEEVSHQTINMVPSENYASVLSRIPLLLDVYNRYFFNVEQDEDHWNFRGAQNVADLESKLAISLLKELTTAKHVNLRPISGLNCMALVLNALGKNTGNNIMIVSPEQGGHYATQQLAESFGLNVTLITGVDAHTIDFDDLAYKLSREKIDLIYIDQSNCLFPIDVKDLVQTVRKVSPETIVHIDVSHWMGLILGKSMPNPLDEGADSFGGSTHKTFPGPQKAIFCTNRSDLAKLVSEAQYYMLSSHHFGGVLSLALALLEFKECNGTHYAQQVIANSKKLAANLNQYGFDVKGASKGFTCGHQIWMSTNNTGVDSFEASKRLYNVGIRVNVFDNLPGAPESILRLGVNEITRFGASISDMDELSQIMYDAISNNGSPEEIKSRVNKLRNQYKNAYSYDINSSELKDRINKIITLLFPVRNREEITI</sequence>